<dbReference type="EMBL" id="VSSQ01000756">
    <property type="protein sequence ID" value="MPM00841.1"/>
    <property type="molecule type" value="Genomic_DNA"/>
</dbReference>
<feature type="transmembrane region" description="Helical" evidence="1">
    <location>
        <begin position="116"/>
        <end position="137"/>
    </location>
</feature>
<reference evidence="2" key="1">
    <citation type="submission" date="2019-08" db="EMBL/GenBank/DDBJ databases">
        <authorList>
            <person name="Kucharzyk K."/>
            <person name="Murdoch R.W."/>
            <person name="Higgins S."/>
            <person name="Loffler F."/>
        </authorList>
    </citation>
    <scope>NUCLEOTIDE SEQUENCE</scope>
</reference>
<evidence type="ECO:0000256" key="1">
    <source>
        <dbReference type="SAM" id="Phobius"/>
    </source>
</evidence>
<keyword evidence="1" id="KW-0472">Membrane</keyword>
<protein>
    <recommendedName>
        <fullName evidence="3">ABC-2 type transporter domain-containing protein</fullName>
    </recommendedName>
</protein>
<feature type="transmembrane region" description="Helical" evidence="1">
    <location>
        <begin position="179"/>
        <end position="202"/>
    </location>
</feature>
<evidence type="ECO:0008006" key="3">
    <source>
        <dbReference type="Google" id="ProtNLM"/>
    </source>
</evidence>
<feature type="transmembrane region" description="Helical" evidence="1">
    <location>
        <begin position="250"/>
        <end position="267"/>
    </location>
</feature>
<comment type="caution">
    <text evidence="2">The sequence shown here is derived from an EMBL/GenBank/DDBJ whole genome shotgun (WGS) entry which is preliminary data.</text>
</comment>
<keyword evidence="1" id="KW-1133">Transmembrane helix</keyword>
<feature type="transmembrane region" description="Helical" evidence="1">
    <location>
        <begin position="149"/>
        <end position="167"/>
    </location>
</feature>
<sequence>MQSEERWKSIKVLAKHFLKTHLNRIDIWILASACLLVFSIYALNTIRTIHKDMFIISDGIYIMPTFLITCLLSMFISLLSIMKVSKDFDSRIYETYLYGPVDDLCYLTSVVITYTLINFGITFVLPLVWLFLLYFLTGIPVTGIAIMELLLGMSVVETMFLLGLVFVAKSEKERNSLWIVLILQFFLIGIIFAHMVVSTYLIPLKRTDIDVFKFFRDVFSFLFTSSRYISPYTSMFLIQATGQSGSRMGLSFLGILMIVDIVLFILARKLLSRKLV</sequence>
<organism evidence="2">
    <name type="scientific">bioreactor metagenome</name>
    <dbReference type="NCBI Taxonomy" id="1076179"/>
    <lineage>
        <taxon>unclassified sequences</taxon>
        <taxon>metagenomes</taxon>
        <taxon>ecological metagenomes</taxon>
    </lineage>
</organism>
<proteinExistence type="predicted"/>
<feature type="transmembrane region" description="Helical" evidence="1">
    <location>
        <begin position="58"/>
        <end position="81"/>
    </location>
</feature>
<evidence type="ECO:0000313" key="2">
    <source>
        <dbReference type="EMBL" id="MPM00841.1"/>
    </source>
</evidence>
<name>A0A644WBI0_9ZZZZ</name>
<gene>
    <name evidence="2" type="ORF">SDC9_47073</name>
</gene>
<dbReference type="AlphaFoldDB" id="A0A644WBI0"/>
<keyword evidence="1" id="KW-0812">Transmembrane</keyword>
<accession>A0A644WBI0</accession>
<feature type="transmembrane region" description="Helical" evidence="1">
    <location>
        <begin position="27"/>
        <end position="46"/>
    </location>
</feature>